<reference evidence="3" key="1">
    <citation type="journal article" date="2015" name="PLoS Genet.">
        <title>Genome Sequence and Transcriptome Analyses of Chrysochromulina tobin: Metabolic Tools for Enhanced Algal Fitness in the Prominent Order Prymnesiales (Haptophyceae).</title>
        <authorList>
            <person name="Hovde B.T."/>
            <person name="Deodato C.R."/>
            <person name="Hunsperger H.M."/>
            <person name="Ryken S.A."/>
            <person name="Yost W."/>
            <person name="Jha R.K."/>
            <person name="Patterson J."/>
            <person name="Monnat R.J. Jr."/>
            <person name="Barlow S.B."/>
            <person name="Starkenburg S.R."/>
            <person name="Cattolico R.A."/>
        </authorList>
    </citation>
    <scope>NUCLEOTIDE SEQUENCE</scope>
    <source>
        <strain evidence="3">CCMP291</strain>
    </source>
</reference>
<gene>
    <name evidence="2" type="ORF">Ctob_000864</name>
</gene>
<sequence length="270" mass="28721">MARKLALASRGYEIENVFIDELYDEANKEGVDVEQWHEFLRAELPSPTQFDEADDGAENDPSTGDVSGGDAAAAAAEGRARHKVERSSSKAGLLSLTFKTRAGSRAVLRRISMPFQELAPIVTAPALGAPHATMHAPVPPMHAPVPRRSNVTRKDGVASITRGSDEADARRNGYPRRGSDTQSAYGLTLAANQIAAAAAVRAHPAQRASHEAAKASLRAAAASEDARRAASMADAARAQVQAARHWRQGDIALPTSAERAIQRAKVKLLP</sequence>
<comment type="caution">
    <text evidence="2">The sequence shown here is derived from an EMBL/GenBank/DDBJ whole genome shotgun (WGS) entry which is preliminary data.</text>
</comment>
<evidence type="ECO:0000256" key="1">
    <source>
        <dbReference type="SAM" id="MobiDB-lite"/>
    </source>
</evidence>
<dbReference type="Proteomes" id="UP000037460">
    <property type="component" value="Unassembled WGS sequence"/>
</dbReference>
<dbReference type="AlphaFoldDB" id="A0A0M0JC26"/>
<evidence type="ECO:0000313" key="3">
    <source>
        <dbReference type="Proteomes" id="UP000037460"/>
    </source>
</evidence>
<feature type="region of interest" description="Disordered" evidence="1">
    <location>
        <begin position="140"/>
        <end position="181"/>
    </location>
</feature>
<evidence type="ECO:0000313" key="2">
    <source>
        <dbReference type="EMBL" id="KOO23773.1"/>
    </source>
</evidence>
<feature type="region of interest" description="Disordered" evidence="1">
    <location>
        <begin position="43"/>
        <end position="86"/>
    </location>
</feature>
<accession>A0A0M0JC26</accession>
<keyword evidence="3" id="KW-1185">Reference proteome</keyword>
<dbReference type="EMBL" id="JWZX01003158">
    <property type="protein sequence ID" value="KOO23773.1"/>
    <property type="molecule type" value="Genomic_DNA"/>
</dbReference>
<name>A0A0M0JC26_9EUKA</name>
<proteinExistence type="predicted"/>
<organism evidence="2 3">
    <name type="scientific">Chrysochromulina tobinii</name>
    <dbReference type="NCBI Taxonomy" id="1460289"/>
    <lineage>
        <taxon>Eukaryota</taxon>
        <taxon>Haptista</taxon>
        <taxon>Haptophyta</taxon>
        <taxon>Prymnesiophyceae</taxon>
        <taxon>Prymnesiales</taxon>
        <taxon>Chrysochromulinaceae</taxon>
        <taxon>Chrysochromulina</taxon>
    </lineage>
</organism>
<protein>
    <submittedName>
        <fullName evidence="2">Uncharacterized protein</fullName>
    </submittedName>
</protein>